<dbReference type="InterPro" id="IPR027470">
    <property type="entry name" value="Cation_efflux_CTD"/>
</dbReference>
<comment type="similarity">
    <text evidence="2">Belongs to the cation diffusion facilitator (CDF) transporter (TC 2.A.4) family. SLC30A subfamily.</text>
</comment>
<dbReference type="InParanoid" id="Q74FW5"/>
<proteinExistence type="inferred from homology"/>
<dbReference type="Gene3D" id="1.20.1510.10">
    <property type="entry name" value="Cation efflux protein transmembrane domain"/>
    <property type="match status" value="1"/>
</dbReference>
<dbReference type="InterPro" id="IPR027469">
    <property type="entry name" value="Cation_efflux_TMD_sf"/>
</dbReference>
<evidence type="ECO:0000256" key="2">
    <source>
        <dbReference type="ARBA" id="ARBA00008873"/>
    </source>
</evidence>
<feature type="transmembrane region" description="Helical" evidence="10">
    <location>
        <begin position="175"/>
        <end position="198"/>
    </location>
</feature>
<dbReference type="SUPFAM" id="SSF161111">
    <property type="entry name" value="Cation efflux protein transmembrane domain-like"/>
    <property type="match status" value="1"/>
</dbReference>
<keyword evidence="5" id="KW-0864">Zinc transport</keyword>
<name>Q74FW5_GEOSL</name>
<organism evidence="13 14">
    <name type="scientific">Geobacter sulfurreducens (strain ATCC 51573 / DSM 12127 / PCA)</name>
    <dbReference type="NCBI Taxonomy" id="243231"/>
    <lineage>
        <taxon>Bacteria</taxon>
        <taxon>Pseudomonadati</taxon>
        <taxon>Thermodesulfobacteriota</taxon>
        <taxon>Desulfuromonadia</taxon>
        <taxon>Geobacterales</taxon>
        <taxon>Geobacteraceae</taxon>
        <taxon>Geobacter</taxon>
    </lineage>
</organism>
<evidence type="ECO:0000259" key="12">
    <source>
        <dbReference type="Pfam" id="PF16916"/>
    </source>
</evidence>
<evidence type="ECO:0000256" key="5">
    <source>
        <dbReference type="ARBA" id="ARBA00022906"/>
    </source>
</evidence>
<dbReference type="KEGG" id="gsu:GSU0487"/>
<dbReference type="PANTHER" id="PTHR11562">
    <property type="entry name" value="CATION EFFLUX PROTEIN/ ZINC TRANSPORTER"/>
    <property type="match status" value="1"/>
</dbReference>
<feature type="compositionally biased region" description="Basic residues" evidence="9">
    <location>
        <begin position="313"/>
        <end position="331"/>
    </location>
</feature>
<feature type="transmembrane region" description="Helical" evidence="10">
    <location>
        <begin position="82"/>
        <end position="104"/>
    </location>
</feature>
<evidence type="ECO:0000256" key="7">
    <source>
        <dbReference type="ARBA" id="ARBA00023065"/>
    </source>
</evidence>
<protein>
    <submittedName>
        <fullName evidence="13">Cobalt/zinc/iron/cadmium/nickel efflux protein</fullName>
    </submittedName>
</protein>
<accession>Q74FW5</accession>
<dbReference type="InterPro" id="IPR002524">
    <property type="entry name" value="Cation_efflux"/>
</dbReference>
<feature type="transmembrane region" description="Helical" evidence="10">
    <location>
        <begin position="116"/>
        <end position="137"/>
    </location>
</feature>
<dbReference type="OrthoDB" id="9809646at2"/>
<sequence>MHADSHLDRSITGRLKYAIALTALTLVAEIVGGIWTNSLALLSDAAHVFLDLFALVLSLAAIKLASYPASDTKTFGWHRAEVFASFINGATVFLMALGIFYEAVGRLMNPEAVKSLPMLLIATLGLVMNLISATALHGHSHDDLNVRSAFLHVVGDAAASVGVIVGGLIMYFTGWYVLDALISIGIGCVIFAGSWRVLREAAHILLEGVPRGMSTQQVANEMAGVEGVNAVHQMNIWTICSHILALSAHVDVKPEYKGQQAEVLRQIEQLLFERYHITHTTLQAECTRCVDGPVIKDLRHRPRHGQSHDDHHHAHAHCTHGPHGHHHGHSH</sequence>
<keyword evidence="8 10" id="KW-0472">Membrane</keyword>
<dbReference type="AlphaFoldDB" id="Q74FW5"/>
<gene>
    <name evidence="13" type="primary">dmeF</name>
    <name evidence="13" type="ordered locus">GSU0487</name>
</gene>
<dbReference type="RefSeq" id="WP_010941155.1">
    <property type="nucleotide sequence ID" value="NC_002939.5"/>
</dbReference>
<dbReference type="InterPro" id="IPR036837">
    <property type="entry name" value="Cation_efflux_CTD_sf"/>
</dbReference>
<dbReference type="PANTHER" id="PTHR11562:SF17">
    <property type="entry name" value="RE54080P-RELATED"/>
    <property type="match status" value="1"/>
</dbReference>
<dbReference type="InterPro" id="IPR058533">
    <property type="entry name" value="Cation_efflux_TM"/>
</dbReference>
<dbReference type="FunCoup" id="Q74FW5">
    <property type="interactions" value="221"/>
</dbReference>
<keyword evidence="6 10" id="KW-1133">Transmembrane helix</keyword>
<feature type="transmembrane region" description="Helical" evidence="10">
    <location>
        <begin position="48"/>
        <end position="70"/>
    </location>
</feature>
<keyword evidence="4 10" id="KW-0812">Transmembrane</keyword>
<dbReference type="Pfam" id="PF01545">
    <property type="entry name" value="Cation_efflux"/>
    <property type="match status" value="1"/>
</dbReference>
<dbReference type="STRING" id="243231.GSU0487"/>
<keyword evidence="5" id="KW-0862">Zinc</keyword>
<evidence type="ECO:0000256" key="4">
    <source>
        <dbReference type="ARBA" id="ARBA00022692"/>
    </source>
</evidence>
<dbReference type="Pfam" id="PF16916">
    <property type="entry name" value="ZT_dimer"/>
    <property type="match status" value="1"/>
</dbReference>
<evidence type="ECO:0000259" key="11">
    <source>
        <dbReference type="Pfam" id="PF01545"/>
    </source>
</evidence>
<evidence type="ECO:0000256" key="3">
    <source>
        <dbReference type="ARBA" id="ARBA00022448"/>
    </source>
</evidence>
<reference evidence="13 14" key="2">
    <citation type="journal article" date="2012" name="BMC Genomics">
        <title>Comparative genomic analysis of Geobacter sulfurreducens KN400, a strain with enhanced capacity for extracellular electron transfer and electricity production.</title>
        <authorList>
            <person name="Butler J.E."/>
            <person name="Young N.D."/>
            <person name="Aklujkar M."/>
            <person name="Lovley D.R."/>
        </authorList>
    </citation>
    <scope>NUCLEOTIDE SEQUENCE [LARGE SCALE GENOMIC DNA]</scope>
    <source>
        <strain evidence="14">ATCC 51573 / DSM 12127 / PCA</strain>
    </source>
</reference>
<evidence type="ECO:0000256" key="6">
    <source>
        <dbReference type="ARBA" id="ARBA00022989"/>
    </source>
</evidence>
<comment type="subcellular location">
    <subcellularLocation>
        <location evidence="1">Membrane</location>
        <topology evidence="1">Multi-pass membrane protein</topology>
    </subcellularLocation>
</comment>
<evidence type="ECO:0000256" key="1">
    <source>
        <dbReference type="ARBA" id="ARBA00004141"/>
    </source>
</evidence>
<evidence type="ECO:0000313" key="13">
    <source>
        <dbReference type="EMBL" id="AAR33819.1"/>
    </source>
</evidence>
<reference evidence="13 14" key="1">
    <citation type="journal article" date="2003" name="Science">
        <title>Genome of Geobacter sulfurreducens: metal reduction in subsurface environments.</title>
        <authorList>
            <person name="Methe B.A."/>
            <person name="Nelson K.E."/>
            <person name="Eisen J.A."/>
            <person name="Paulsen I.T."/>
            <person name="Nelson W."/>
            <person name="Heidelberg J.F."/>
            <person name="Wu D."/>
            <person name="Wu M."/>
            <person name="Ward N."/>
            <person name="Beanan M.J."/>
            <person name="Dodson R.J."/>
            <person name="Madupu R."/>
            <person name="Brinkac L.M."/>
            <person name="Daugherty S.C."/>
            <person name="DeBoy R.T."/>
            <person name="Durkin A.S."/>
            <person name="Gwinn M."/>
            <person name="Kolonay J.F."/>
            <person name="Sullivan S.A."/>
            <person name="Haft D.H."/>
            <person name="Selengut J."/>
            <person name="Davidsen T.M."/>
            <person name="Zafar N."/>
            <person name="White O."/>
            <person name="Tran B."/>
            <person name="Romero C."/>
            <person name="Forberger H.A."/>
            <person name="Weidman J."/>
            <person name="Khouri H."/>
            <person name="Feldblyum T.V."/>
            <person name="Utterback T.R."/>
            <person name="Van Aken S.E."/>
            <person name="Lovley D.R."/>
            <person name="Fraser C.M."/>
        </authorList>
    </citation>
    <scope>NUCLEOTIDE SEQUENCE [LARGE SCALE GENOMIC DNA]</scope>
    <source>
        <strain evidence="14">ATCC 51573 / DSM 12127 / PCA</strain>
    </source>
</reference>
<dbReference type="HOGENOM" id="CLU_013430_0_0_7"/>
<feature type="region of interest" description="Disordered" evidence="9">
    <location>
        <begin position="299"/>
        <end position="331"/>
    </location>
</feature>
<feature type="domain" description="Cation efflux protein transmembrane" evidence="11">
    <location>
        <begin position="15"/>
        <end position="206"/>
    </location>
</feature>
<dbReference type="eggNOG" id="COG1230">
    <property type="taxonomic scope" value="Bacteria"/>
</dbReference>
<dbReference type="EnsemblBacteria" id="AAR33819">
    <property type="protein sequence ID" value="AAR33819"/>
    <property type="gene ID" value="GSU0487"/>
</dbReference>
<dbReference type="PATRIC" id="fig|243231.5.peg.486"/>
<dbReference type="SUPFAM" id="SSF160240">
    <property type="entry name" value="Cation efflux protein cytoplasmic domain-like"/>
    <property type="match status" value="1"/>
</dbReference>
<dbReference type="GO" id="GO:0005886">
    <property type="term" value="C:plasma membrane"/>
    <property type="evidence" value="ECO:0000318"/>
    <property type="project" value="GO_Central"/>
</dbReference>
<keyword evidence="14" id="KW-1185">Reference proteome</keyword>
<feature type="transmembrane region" description="Helical" evidence="10">
    <location>
        <begin position="149"/>
        <end position="169"/>
    </location>
</feature>
<dbReference type="NCBIfam" id="TIGR01297">
    <property type="entry name" value="CDF"/>
    <property type="match status" value="1"/>
</dbReference>
<feature type="domain" description="Cation efflux protein cytoplasmic" evidence="12">
    <location>
        <begin position="211"/>
        <end position="285"/>
    </location>
</feature>
<evidence type="ECO:0000313" key="14">
    <source>
        <dbReference type="Proteomes" id="UP000000577"/>
    </source>
</evidence>
<evidence type="ECO:0000256" key="10">
    <source>
        <dbReference type="SAM" id="Phobius"/>
    </source>
</evidence>
<dbReference type="Proteomes" id="UP000000577">
    <property type="component" value="Chromosome"/>
</dbReference>
<dbReference type="InterPro" id="IPR050681">
    <property type="entry name" value="CDF/SLC30A"/>
</dbReference>
<dbReference type="EMBL" id="AE017180">
    <property type="protein sequence ID" value="AAR33819.1"/>
    <property type="molecule type" value="Genomic_DNA"/>
</dbReference>
<evidence type="ECO:0000256" key="8">
    <source>
        <dbReference type="ARBA" id="ARBA00023136"/>
    </source>
</evidence>
<dbReference type="GO" id="GO:0071577">
    <property type="term" value="P:zinc ion transmembrane transport"/>
    <property type="evidence" value="ECO:0000318"/>
    <property type="project" value="GO_Central"/>
</dbReference>
<keyword evidence="3" id="KW-0813">Transport</keyword>
<keyword evidence="7" id="KW-0406">Ion transport</keyword>
<dbReference type="GO" id="GO:0005385">
    <property type="term" value="F:zinc ion transmembrane transporter activity"/>
    <property type="evidence" value="ECO:0000318"/>
    <property type="project" value="GO_Central"/>
</dbReference>
<feature type="transmembrane region" description="Helical" evidence="10">
    <location>
        <begin position="17"/>
        <end position="36"/>
    </location>
</feature>
<evidence type="ECO:0000256" key="9">
    <source>
        <dbReference type="SAM" id="MobiDB-lite"/>
    </source>
</evidence>